<proteinExistence type="predicted"/>
<protein>
    <submittedName>
        <fullName evidence="2">Sugar phosphate isomerase/epimerase</fullName>
    </submittedName>
</protein>
<dbReference type="GeneID" id="93336009"/>
<dbReference type="AlphaFoldDB" id="A0A3E2WX85"/>
<dbReference type="GO" id="GO:0016853">
    <property type="term" value="F:isomerase activity"/>
    <property type="evidence" value="ECO:0007669"/>
    <property type="project" value="UniProtKB-KW"/>
</dbReference>
<dbReference type="InterPro" id="IPR013022">
    <property type="entry name" value="Xyl_isomerase-like_TIM-brl"/>
</dbReference>
<dbReference type="InterPro" id="IPR036237">
    <property type="entry name" value="Xyl_isomerase-like_sf"/>
</dbReference>
<dbReference type="PANTHER" id="PTHR12110">
    <property type="entry name" value="HYDROXYPYRUVATE ISOMERASE"/>
    <property type="match status" value="1"/>
</dbReference>
<evidence type="ECO:0000313" key="2">
    <source>
        <dbReference type="EMBL" id="RGC32665.1"/>
    </source>
</evidence>
<keyword evidence="2" id="KW-0413">Isomerase</keyword>
<evidence type="ECO:0000313" key="3">
    <source>
        <dbReference type="Proteomes" id="UP000261111"/>
    </source>
</evidence>
<dbReference type="RefSeq" id="WP_025655776.1">
    <property type="nucleotide sequence ID" value="NZ_QVIA01000008.1"/>
</dbReference>
<dbReference type="SUPFAM" id="SSF51658">
    <property type="entry name" value="Xylose isomerase-like"/>
    <property type="match status" value="1"/>
</dbReference>
<dbReference type="EMBL" id="QVIA01000008">
    <property type="protein sequence ID" value="RGC32665.1"/>
    <property type="molecule type" value="Genomic_DNA"/>
</dbReference>
<organism evidence="2 3">
    <name type="scientific">Hungatella hathewayi</name>
    <dbReference type="NCBI Taxonomy" id="154046"/>
    <lineage>
        <taxon>Bacteria</taxon>
        <taxon>Bacillati</taxon>
        <taxon>Bacillota</taxon>
        <taxon>Clostridia</taxon>
        <taxon>Lachnospirales</taxon>
        <taxon>Lachnospiraceae</taxon>
        <taxon>Hungatella</taxon>
    </lineage>
</organism>
<dbReference type="Pfam" id="PF01261">
    <property type="entry name" value="AP_endonuc_2"/>
    <property type="match status" value="1"/>
</dbReference>
<dbReference type="Proteomes" id="UP000261111">
    <property type="component" value="Unassembled WGS sequence"/>
</dbReference>
<evidence type="ECO:0000259" key="1">
    <source>
        <dbReference type="Pfam" id="PF01261"/>
    </source>
</evidence>
<dbReference type="InterPro" id="IPR050312">
    <property type="entry name" value="IolE/XylAMocC-like"/>
</dbReference>
<gene>
    <name evidence="2" type="ORF">DWX41_08860</name>
</gene>
<comment type="caution">
    <text evidence="2">The sequence shown here is derived from an EMBL/GenBank/DDBJ whole genome shotgun (WGS) entry which is preliminary data.</text>
</comment>
<accession>A0A3E2WX85</accession>
<reference evidence="2 3" key="1">
    <citation type="submission" date="2018-08" db="EMBL/GenBank/DDBJ databases">
        <title>A genome reference for cultivated species of the human gut microbiota.</title>
        <authorList>
            <person name="Zou Y."/>
            <person name="Xue W."/>
            <person name="Luo G."/>
        </authorList>
    </citation>
    <scope>NUCLEOTIDE SEQUENCE [LARGE SCALE GENOMIC DNA]</scope>
    <source>
        <strain evidence="2 3">AF19-21</strain>
    </source>
</reference>
<name>A0A3E2WX85_9FIRM</name>
<dbReference type="Gene3D" id="3.20.20.150">
    <property type="entry name" value="Divalent-metal-dependent TIM barrel enzymes"/>
    <property type="match status" value="1"/>
</dbReference>
<feature type="domain" description="Xylose isomerase-like TIM barrel" evidence="1">
    <location>
        <begin position="35"/>
        <end position="277"/>
    </location>
</feature>
<sequence>MKISLMTINMILPAYFKYIITGDRDEFKDTYEEMLDLVKESGYSAVDVWGEEVKAFGMDYVRRELDKRGIEVSSFIYMDEYANPDKDMNDALYKRGCEAVEMAEELGTGVLMLVPQAHKGIENEKPEDIREHLAARFAPIADQAVKYGIHPVVEDTPDLKLHFCTAAELEDVFSKAPQLELVFDSGNMLLVKEDPTDYYEKFADRTAHIHLKDMRVASDKEMFADTCADGSRMAGAATGTGMVDFKALMGCFKRHGYDGFLTVEFVYDNGDDYKESLIRGRKYVEDLL</sequence>